<keyword evidence="3" id="KW-1185">Reference proteome</keyword>
<sequence>MKNPIKIIAMLGMGVFLLSGCSIFQGGGMTHRNANTSSTMIRASRYKDGNTIFNSFYDASKRSTVIVANDQNYTVLAENTPDAIFSKALEIVANADVNNKVNASATIDIAKTAMQLNKKSTTNIFSADALYRLNEMYINTLNIDSIRADKTGKSIAFPSQVLNADMYQKLFTTILCKAAEISKTEAEIANKQNFADLNASLEKLTNQITASKSKIDSASIRLDRMSRMADSTNKAINDRLKKLEDNR</sequence>
<dbReference type="PROSITE" id="PS51257">
    <property type="entry name" value="PROKAR_LIPOPROTEIN"/>
    <property type="match status" value="1"/>
</dbReference>
<evidence type="ECO:0000313" key="2">
    <source>
        <dbReference type="EMBL" id="RKO69164.1"/>
    </source>
</evidence>
<gene>
    <name evidence="2" type="ORF">D7322_23305</name>
</gene>
<dbReference type="AlphaFoldDB" id="A0A420VS75"/>
<dbReference type="RefSeq" id="WP_121126598.1">
    <property type="nucleotide sequence ID" value="NZ_RBWS01000022.1"/>
</dbReference>
<proteinExistence type="predicted"/>
<reference evidence="2 3" key="1">
    <citation type="submission" date="2018-10" db="EMBL/GenBank/DDBJ databases">
        <title>Sphingobacterium sp. M05W1-28.</title>
        <authorList>
            <person name="Cai H."/>
        </authorList>
    </citation>
    <scope>NUCLEOTIDE SEQUENCE [LARGE SCALE GENOMIC DNA]</scope>
    <source>
        <strain evidence="2 3">M05W1-28</strain>
    </source>
</reference>
<dbReference type="OrthoDB" id="1452956at2"/>
<name>A0A420VS75_9SPHI</name>
<accession>A0A420VS75</accession>
<comment type="caution">
    <text evidence="2">The sequence shown here is derived from an EMBL/GenBank/DDBJ whole genome shotgun (WGS) entry which is preliminary data.</text>
</comment>
<dbReference type="EMBL" id="RBWS01000022">
    <property type="protein sequence ID" value="RKO69164.1"/>
    <property type="molecule type" value="Genomic_DNA"/>
</dbReference>
<evidence type="ECO:0000313" key="3">
    <source>
        <dbReference type="Proteomes" id="UP000282423"/>
    </source>
</evidence>
<evidence type="ECO:0000256" key="1">
    <source>
        <dbReference type="SAM" id="Coils"/>
    </source>
</evidence>
<feature type="coiled-coil region" evidence="1">
    <location>
        <begin position="194"/>
        <end position="221"/>
    </location>
</feature>
<dbReference type="Proteomes" id="UP000282423">
    <property type="component" value="Unassembled WGS sequence"/>
</dbReference>
<protein>
    <submittedName>
        <fullName evidence="2">Uncharacterized protein</fullName>
    </submittedName>
</protein>
<organism evidence="2 3">
    <name type="scientific">Sphingobacterium puteale</name>
    <dbReference type="NCBI Taxonomy" id="2420510"/>
    <lineage>
        <taxon>Bacteria</taxon>
        <taxon>Pseudomonadati</taxon>
        <taxon>Bacteroidota</taxon>
        <taxon>Sphingobacteriia</taxon>
        <taxon>Sphingobacteriales</taxon>
        <taxon>Sphingobacteriaceae</taxon>
        <taxon>Sphingobacterium</taxon>
    </lineage>
</organism>
<keyword evidence="1" id="KW-0175">Coiled coil</keyword>